<reference evidence="3" key="1">
    <citation type="submission" date="2016-10" db="EMBL/GenBank/DDBJ databases">
        <authorList>
            <person name="Varghese N."/>
            <person name="Submissions S."/>
        </authorList>
    </citation>
    <scope>NUCLEOTIDE SEQUENCE [LARGE SCALE GENOMIC DNA]</scope>
    <source>
        <strain evidence="3">DSM 16477</strain>
    </source>
</reference>
<dbReference type="OrthoDB" id="7829643at2"/>
<dbReference type="AlphaFoldDB" id="A0A1G7U7J8"/>
<dbReference type="SUPFAM" id="SSF56349">
    <property type="entry name" value="DNA breaking-rejoining enzymes"/>
    <property type="match status" value="1"/>
</dbReference>
<gene>
    <name evidence="2" type="ORF">SAMN04489759_107184</name>
</gene>
<dbReference type="InterPro" id="IPR013762">
    <property type="entry name" value="Integrase-like_cat_sf"/>
</dbReference>
<dbReference type="EMBL" id="FNBP01000007">
    <property type="protein sequence ID" value="SDG43387.1"/>
    <property type="molecule type" value="Genomic_DNA"/>
</dbReference>
<dbReference type="InterPro" id="IPR011010">
    <property type="entry name" value="DNA_brk_join_enz"/>
</dbReference>
<keyword evidence="3" id="KW-1185">Reference proteome</keyword>
<sequence length="441" mass="49476">MNTHLDYISQFRSEAVDLEIPTKEQLRHHLRMRIETVGETAFQEYYYLQKLAAERWSASETVHFAHVLRDERGSHGAKGSTPWHRARRSISRLPADWRPAFESVADASEHKADRRAPVIWSAAHCKAVVDALARWLIYCEEYEVRDTPSAVGLNTYASKLIAGKMVSSATTLRSASDYIARIYSGYVNVLTPGFTSQACEFVLRDWSERAKAVGPTTKTGAQLVGAKAIYDLGFELMASARTAPVRGLNAATIYRNGLILSFGIALPQRARALSALAFDRSLHLLDEQRIQVRLCADDLKMLERDRNGQGFDWAFRNARLHAALHEYKRDFRPIFDNGSWLFPSRKIVGGAIAEKQIGSLAGSITEKALNERITIHRFRDNVSTDASEYMVAGPRASASLLGHRNEATTSRHYDHAEGVIVTKEFVEEIEARKTVSVELLI</sequence>
<dbReference type="GO" id="GO:0015074">
    <property type="term" value="P:DNA integration"/>
    <property type="evidence" value="ECO:0007669"/>
    <property type="project" value="InterPro"/>
</dbReference>
<dbReference type="STRING" id="218672.SAMN04489759_107184"/>
<name>A0A1G7U7J8_9RHOB</name>
<evidence type="ECO:0000256" key="1">
    <source>
        <dbReference type="ARBA" id="ARBA00023172"/>
    </source>
</evidence>
<evidence type="ECO:0000313" key="3">
    <source>
        <dbReference type="Proteomes" id="UP000199399"/>
    </source>
</evidence>
<keyword evidence="1" id="KW-0233">DNA recombination</keyword>
<evidence type="ECO:0008006" key="4">
    <source>
        <dbReference type="Google" id="ProtNLM"/>
    </source>
</evidence>
<proteinExistence type="predicted"/>
<organism evidence="2 3">
    <name type="scientific">Sulfitobacter delicatus</name>
    <dbReference type="NCBI Taxonomy" id="218672"/>
    <lineage>
        <taxon>Bacteria</taxon>
        <taxon>Pseudomonadati</taxon>
        <taxon>Pseudomonadota</taxon>
        <taxon>Alphaproteobacteria</taxon>
        <taxon>Rhodobacterales</taxon>
        <taxon>Roseobacteraceae</taxon>
        <taxon>Sulfitobacter</taxon>
    </lineage>
</organism>
<dbReference type="GO" id="GO:0006310">
    <property type="term" value="P:DNA recombination"/>
    <property type="evidence" value="ECO:0007669"/>
    <property type="project" value="UniProtKB-KW"/>
</dbReference>
<evidence type="ECO:0000313" key="2">
    <source>
        <dbReference type="EMBL" id="SDG43387.1"/>
    </source>
</evidence>
<protein>
    <recommendedName>
        <fullName evidence="4">Phage integrase family protein</fullName>
    </recommendedName>
</protein>
<dbReference type="Gene3D" id="1.10.443.10">
    <property type="entry name" value="Intergrase catalytic core"/>
    <property type="match status" value="1"/>
</dbReference>
<accession>A0A1G7U7J8</accession>
<dbReference type="RefSeq" id="WP_093743111.1">
    <property type="nucleotide sequence ID" value="NZ_FNBP01000007.1"/>
</dbReference>
<dbReference type="GO" id="GO:0003677">
    <property type="term" value="F:DNA binding"/>
    <property type="evidence" value="ECO:0007669"/>
    <property type="project" value="InterPro"/>
</dbReference>
<dbReference type="Proteomes" id="UP000199399">
    <property type="component" value="Unassembled WGS sequence"/>
</dbReference>